<dbReference type="SUPFAM" id="SSF56112">
    <property type="entry name" value="Protein kinase-like (PK-like)"/>
    <property type="match status" value="1"/>
</dbReference>
<dbReference type="InterPro" id="IPR011009">
    <property type="entry name" value="Kinase-like_dom_sf"/>
</dbReference>
<sequence>MSSISSGQIFLCTGRYTEAIDILYLTIKQEPENSSYKLLYAQALCASGIYEQAIDVLKDIQQSEPQNTSAVIEEGLALAAQGHFQLARTKLLAAQALDANDALLTFLFKLPLKHHFERACFFRQQKPYALIDFDTAGLAPRIWDVACAAYRFIPLSNHPKLQSFGLEQPSMQYERLVLFCVAYGSLFSPEEVIEAAIRRIEAMCSLIIKHAVTELAFQHMIDAGDLDIYYQDIGQMLQTQQKMIFFH</sequence>
<dbReference type="OrthoDB" id="241498at2"/>
<dbReference type="AlphaFoldDB" id="A0A4P6K6C9"/>
<dbReference type="Proteomes" id="UP000290365">
    <property type="component" value="Chromosome"/>
</dbReference>
<evidence type="ECO:0000313" key="1">
    <source>
        <dbReference type="EMBL" id="QBD83480.1"/>
    </source>
</evidence>
<evidence type="ECO:0000313" key="2">
    <source>
        <dbReference type="Proteomes" id="UP000290365"/>
    </source>
</evidence>
<accession>A0A4P6K6C9</accession>
<reference evidence="1 2" key="1">
    <citation type="submission" date="2019-01" db="EMBL/GenBank/DDBJ databases">
        <title>Ktedonosporobacter rubrisoli SCAWS-G2.</title>
        <authorList>
            <person name="Huang Y."/>
            <person name="Yan B."/>
        </authorList>
    </citation>
    <scope>NUCLEOTIDE SEQUENCE [LARGE SCALE GENOMIC DNA]</scope>
    <source>
        <strain evidence="1 2">SCAWS-G2</strain>
    </source>
</reference>
<dbReference type="EMBL" id="CP035758">
    <property type="protein sequence ID" value="QBD83480.1"/>
    <property type="molecule type" value="Genomic_DNA"/>
</dbReference>
<organism evidence="1 2">
    <name type="scientific">Ktedonosporobacter rubrisoli</name>
    <dbReference type="NCBI Taxonomy" id="2509675"/>
    <lineage>
        <taxon>Bacteria</taxon>
        <taxon>Bacillati</taxon>
        <taxon>Chloroflexota</taxon>
        <taxon>Ktedonobacteria</taxon>
        <taxon>Ktedonobacterales</taxon>
        <taxon>Ktedonosporobacteraceae</taxon>
        <taxon>Ktedonosporobacter</taxon>
    </lineage>
</organism>
<keyword evidence="2" id="KW-1185">Reference proteome</keyword>
<protein>
    <submittedName>
        <fullName evidence="1">Tetratricopeptide repeat protein</fullName>
    </submittedName>
</protein>
<dbReference type="KEGG" id="kbs:EPA93_14840"/>
<dbReference type="Pfam" id="PF14559">
    <property type="entry name" value="TPR_19"/>
    <property type="match status" value="1"/>
</dbReference>
<name>A0A4P6K6C9_KTERU</name>
<proteinExistence type="predicted"/>
<dbReference type="SUPFAM" id="SSF48452">
    <property type="entry name" value="TPR-like"/>
    <property type="match status" value="1"/>
</dbReference>
<dbReference type="Gene3D" id="1.25.40.10">
    <property type="entry name" value="Tetratricopeptide repeat domain"/>
    <property type="match status" value="1"/>
</dbReference>
<gene>
    <name evidence="1" type="ORF">EPA93_14840</name>
</gene>
<dbReference type="InterPro" id="IPR011990">
    <property type="entry name" value="TPR-like_helical_dom_sf"/>
</dbReference>